<dbReference type="PANTHER" id="PTHR35271">
    <property type="entry name" value="ABC TRANSPORTER, SUBSTRATE-BINDING LIPOPROTEIN-RELATED"/>
    <property type="match status" value="1"/>
</dbReference>
<name>A0A1W2A4X9_9RHOB</name>
<dbReference type="AlphaFoldDB" id="A0A1W2A4X9"/>
<keyword evidence="1" id="KW-0472">Membrane</keyword>
<feature type="transmembrane region" description="Helical" evidence="1">
    <location>
        <begin position="6"/>
        <end position="24"/>
    </location>
</feature>
<dbReference type="EMBL" id="FWYD01000002">
    <property type="protein sequence ID" value="SMC55779.1"/>
    <property type="molecule type" value="Genomic_DNA"/>
</dbReference>
<dbReference type="InterPro" id="IPR007487">
    <property type="entry name" value="ABC_transpt-TYRBP-like"/>
</dbReference>
<dbReference type="RefSeq" id="WP_084350887.1">
    <property type="nucleotide sequence ID" value="NZ_FWYD01000002.1"/>
</dbReference>
<reference evidence="2 3" key="1">
    <citation type="submission" date="2017-04" db="EMBL/GenBank/DDBJ databases">
        <authorList>
            <person name="Afonso C.L."/>
            <person name="Miller P.J."/>
            <person name="Scott M.A."/>
            <person name="Spackman E."/>
            <person name="Goraichik I."/>
            <person name="Dimitrov K.M."/>
            <person name="Suarez D.L."/>
            <person name="Swayne D.E."/>
        </authorList>
    </citation>
    <scope>NUCLEOTIDE SEQUENCE [LARGE SCALE GENOMIC DNA]</scope>
    <source>
        <strain evidence="2 3">CGMCC 1.12644</strain>
    </source>
</reference>
<keyword evidence="3" id="KW-1185">Reference proteome</keyword>
<organism evidence="2 3">
    <name type="scientific">Primorskyibacter flagellatus</name>
    <dbReference type="NCBI Taxonomy" id="1387277"/>
    <lineage>
        <taxon>Bacteria</taxon>
        <taxon>Pseudomonadati</taxon>
        <taxon>Pseudomonadota</taxon>
        <taxon>Alphaproteobacteria</taxon>
        <taxon>Rhodobacterales</taxon>
        <taxon>Roseobacteraceae</taxon>
        <taxon>Primorskyibacter</taxon>
    </lineage>
</organism>
<evidence type="ECO:0008006" key="4">
    <source>
        <dbReference type="Google" id="ProtNLM"/>
    </source>
</evidence>
<dbReference type="PANTHER" id="PTHR35271:SF1">
    <property type="entry name" value="ABC TRANSPORTER, SUBSTRATE-BINDING LIPOPROTEIN"/>
    <property type="match status" value="1"/>
</dbReference>
<keyword evidence="1" id="KW-0812">Transmembrane</keyword>
<evidence type="ECO:0000313" key="2">
    <source>
        <dbReference type="EMBL" id="SMC55779.1"/>
    </source>
</evidence>
<dbReference type="OrthoDB" id="5644906at2"/>
<gene>
    <name evidence="2" type="ORF">SAMN06295998_102420</name>
</gene>
<keyword evidence="1" id="KW-1133">Transmembrane helix</keyword>
<sequence>MNRNSLRIAVMLVFMGLFFALVYWQKSRAQQILIIHSYNTDYSWVEAINEGIERAIKDHPGILVRYHYMDLKNHTGEHFRRTAAKLANRVVEESQPDVLILFDDPAQTLVGQKFFKDREDGQPAIKVVFGGVNGDPAAYYGDSKNVSGILERKPMEVIRDISLTLLQVQVAEGVAPIAKPRVVFIGDRSASITADIPHFTSIDWAPFEWLDPVQVDTFDEWKQAVQRAGQDADLILVTNYQQIRDGEDGPFIRPASQVMKWAEANATVPIVGMGWTNSQDGAMLSVSASPYEQGEVAAREALSVLDGAAPMGTMTSKQFLVHICQPALERRGLIVPFIHEAFARATGNFYTGDC</sequence>
<dbReference type="Proteomes" id="UP000192330">
    <property type="component" value="Unassembled WGS sequence"/>
</dbReference>
<proteinExistence type="predicted"/>
<protein>
    <recommendedName>
        <fullName evidence="4">ABC-type sugar transport system, periplasmic component</fullName>
    </recommendedName>
</protein>
<accession>A0A1W2A4X9</accession>
<evidence type="ECO:0000313" key="3">
    <source>
        <dbReference type="Proteomes" id="UP000192330"/>
    </source>
</evidence>
<dbReference type="STRING" id="1387277.SAMN06295998_102420"/>
<dbReference type="Gene3D" id="3.40.50.2300">
    <property type="match status" value="1"/>
</dbReference>
<evidence type="ECO:0000256" key="1">
    <source>
        <dbReference type="SAM" id="Phobius"/>
    </source>
</evidence>